<feature type="transmembrane region" description="Helical" evidence="1">
    <location>
        <begin position="283"/>
        <end position="306"/>
    </location>
</feature>
<feature type="transmembrane region" description="Helical" evidence="1">
    <location>
        <begin position="101"/>
        <end position="127"/>
    </location>
</feature>
<sequence>MKKYLNKGLLYTWFNAAKVPIIIGIFIWGFIANSIIESNLTYLKNQISDSFFNGFRTTNLESYVMLGVIFIAIYFISQGINKRNTNMFLSSGPYTKRQIKYNELISILITLVFFIVTYVYIAFMAYIRNRGFLAIVDGYGAIILIEIVRMILIGIIGIVFMLTVDLLFSNSAIGFISMIFIIPISIFALFTKLYTTLNYIGVLNNFRLSYLFNSSDDEIQKNTAKILLECVSLRDVTVRELSIEIIIALSIIVIMIFIFNIAQRRYKLEHCNKIFSSKLNENIIVILVSTALGSFASLFFVSEFINNMQYKSGDYVPLTGVDLVKGLGADILCVVIVGFIAYKIMKKILKNIV</sequence>
<feature type="transmembrane region" description="Helical" evidence="1">
    <location>
        <begin position="139"/>
        <end position="160"/>
    </location>
</feature>
<evidence type="ECO:0000313" key="3">
    <source>
        <dbReference type="Proteomes" id="UP000824633"/>
    </source>
</evidence>
<accession>A0ABM7T4W8</accession>
<evidence type="ECO:0000313" key="2">
    <source>
        <dbReference type="EMBL" id="BCZ46339.1"/>
    </source>
</evidence>
<keyword evidence="3" id="KW-1185">Reference proteome</keyword>
<evidence type="ECO:0008006" key="4">
    <source>
        <dbReference type="Google" id="ProtNLM"/>
    </source>
</evidence>
<feature type="transmembrane region" description="Helical" evidence="1">
    <location>
        <begin position="172"/>
        <end position="190"/>
    </location>
</feature>
<gene>
    <name evidence="2" type="ORF">psyc5s11_24060</name>
</gene>
<protein>
    <recommendedName>
        <fullName evidence="4">ABC-2 family transporter protein</fullName>
    </recommendedName>
</protein>
<evidence type="ECO:0000256" key="1">
    <source>
        <dbReference type="SAM" id="Phobius"/>
    </source>
</evidence>
<dbReference type="Proteomes" id="UP000824633">
    <property type="component" value="Chromosome"/>
</dbReference>
<reference evidence="3" key="1">
    <citation type="submission" date="2021-07" db="EMBL/GenBank/DDBJ databases">
        <title>Complete genome sequencing of a Clostridium isolate.</title>
        <authorList>
            <person name="Ueki A."/>
            <person name="Tonouchi A."/>
        </authorList>
    </citation>
    <scope>NUCLEOTIDE SEQUENCE [LARGE SCALE GENOMIC DNA]</scope>
    <source>
        <strain evidence="3">C5S11</strain>
    </source>
</reference>
<keyword evidence="1" id="KW-0472">Membrane</keyword>
<feature type="transmembrane region" description="Helical" evidence="1">
    <location>
        <begin position="241"/>
        <end position="262"/>
    </location>
</feature>
<dbReference type="EMBL" id="AP024849">
    <property type="protein sequence ID" value="BCZ46339.1"/>
    <property type="molecule type" value="Genomic_DNA"/>
</dbReference>
<dbReference type="RefSeq" id="WP_224037836.1">
    <property type="nucleotide sequence ID" value="NZ_AP024849.1"/>
</dbReference>
<keyword evidence="1" id="KW-0812">Transmembrane</keyword>
<organism evidence="2 3">
    <name type="scientific">Clostridium gelidum</name>
    <dbReference type="NCBI Taxonomy" id="704125"/>
    <lineage>
        <taxon>Bacteria</taxon>
        <taxon>Bacillati</taxon>
        <taxon>Bacillota</taxon>
        <taxon>Clostridia</taxon>
        <taxon>Eubacteriales</taxon>
        <taxon>Clostridiaceae</taxon>
        <taxon>Clostridium</taxon>
    </lineage>
</organism>
<keyword evidence="1" id="KW-1133">Transmembrane helix</keyword>
<feature type="transmembrane region" description="Helical" evidence="1">
    <location>
        <begin position="326"/>
        <end position="345"/>
    </location>
</feature>
<proteinExistence type="predicted"/>
<feature type="transmembrane region" description="Helical" evidence="1">
    <location>
        <begin position="21"/>
        <end position="42"/>
    </location>
</feature>
<feature type="transmembrane region" description="Helical" evidence="1">
    <location>
        <begin position="62"/>
        <end position="80"/>
    </location>
</feature>
<name>A0ABM7T4W8_9CLOT</name>